<keyword evidence="1" id="KW-1133">Transmembrane helix</keyword>
<feature type="transmembrane region" description="Helical" evidence="1">
    <location>
        <begin position="41"/>
        <end position="60"/>
    </location>
</feature>
<organism evidence="2 3">
    <name type="scientific">Flavobacterium okayamense</name>
    <dbReference type="NCBI Taxonomy" id="2830782"/>
    <lineage>
        <taxon>Bacteria</taxon>
        <taxon>Pseudomonadati</taxon>
        <taxon>Bacteroidota</taxon>
        <taxon>Flavobacteriia</taxon>
        <taxon>Flavobacteriales</taxon>
        <taxon>Flavobacteriaceae</taxon>
        <taxon>Flavobacterium</taxon>
    </lineage>
</organism>
<evidence type="ECO:0000313" key="3">
    <source>
        <dbReference type="Proteomes" id="UP000825258"/>
    </source>
</evidence>
<keyword evidence="1" id="KW-0812">Transmembrane</keyword>
<sequence length="162" mass="18632">MKTEQKFKTKTGFCHILTDKIVLTRDGVIGNVEELTTGKNIYRILTIYGVLAIFLLYYAYQRFENQEWFGTIMFGGIGIYLIYNIIKSSNYSATPVIERNKIKNVEFKPARKFLTRSYFKVDFEQNDGKTKSRMIMLPGSLNDGTNETEKALGIMKNVGLIK</sequence>
<keyword evidence="3" id="KW-1185">Reference proteome</keyword>
<dbReference type="Proteomes" id="UP000825258">
    <property type="component" value="Chromosome"/>
</dbReference>
<reference evidence="2 3" key="1">
    <citation type="submission" date="2021-06" db="EMBL/GenBank/DDBJ databases">
        <title>Whole genome sequences of Flavobacterium sp. KK2020170 and assembly.</title>
        <authorList>
            <person name="Kitahara K."/>
            <person name="Miyoshi S."/>
            <person name="Uesaka K."/>
        </authorList>
    </citation>
    <scope>NUCLEOTIDE SEQUENCE [LARGE SCALE GENOMIC DNA]</scope>
    <source>
        <strain evidence="2 3">KK2020170</strain>
    </source>
</reference>
<evidence type="ECO:0008006" key="4">
    <source>
        <dbReference type="Google" id="ProtNLM"/>
    </source>
</evidence>
<gene>
    <name evidence="2" type="ORF">KK2020170_14680</name>
</gene>
<name>A0ABM7SCX4_9FLAO</name>
<dbReference type="RefSeq" id="WP_221257719.1">
    <property type="nucleotide sequence ID" value="NZ_AP024749.1"/>
</dbReference>
<evidence type="ECO:0000313" key="2">
    <source>
        <dbReference type="EMBL" id="BCY28600.1"/>
    </source>
</evidence>
<keyword evidence="1" id="KW-0472">Membrane</keyword>
<dbReference type="EMBL" id="AP024749">
    <property type="protein sequence ID" value="BCY28600.1"/>
    <property type="molecule type" value="Genomic_DNA"/>
</dbReference>
<protein>
    <recommendedName>
        <fullName evidence="4">Phosphoribosylaminoimidazolesuccinocarboxamide synthase</fullName>
    </recommendedName>
</protein>
<proteinExistence type="predicted"/>
<feature type="transmembrane region" description="Helical" evidence="1">
    <location>
        <begin position="66"/>
        <end position="86"/>
    </location>
</feature>
<evidence type="ECO:0000256" key="1">
    <source>
        <dbReference type="SAM" id="Phobius"/>
    </source>
</evidence>
<accession>A0ABM7SCX4</accession>